<protein>
    <submittedName>
        <fullName evidence="3">Retrotransposon protein, putative, ty1-copia subclass</fullName>
    </submittedName>
</protein>
<dbReference type="InterPro" id="IPR013103">
    <property type="entry name" value="RVT_2"/>
</dbReference>
<dbReference type="Proteomes" id="UP001151760">
    <property type="component" value="Unassembled WGS sequence"/>
</dbReference>
<organism evidence="3 4">
    <name type="scientific">Tanacetum coccineum</name>
    <dbReference type="NCBI Taxonomy" id="301880"/>
    <lineage>
        <taxon>Eukaryota</taxon>
        <taxon>Viridiplantae</taxon>
        <taxon>Streptophyta</taxon>
        <taxon>Embryophyta</taxon>
        <taxon>Tracheophyta</taxon>
        <taxon>Spermatophyta</taxon>
        <taxon>Magnoliopsida</taxon>
        <taxon>eudicotyledons</taxon>
        <taxon>Gunneridae</taxon>
        <taxon>Pentapetalae</taxon>
        <taxon>asterids</taxon>
        <taxon>campanulids</taxon>
        <taxon>Asterales</taxon>
        <taxon>Asteraceae</taxon>
        <taxon>Asteroideae</taxon>
        <taxon>Anthemideae</taxon>
        <taxon>Anthemidinae</taxon>
        <taxon>Tanacetum</taxon>
    </lineage>
</organism>
<reference evidence="3" key="2">
    <citation type="submission" date="2022-01" db="EMBL/GenBank/DDBJ databases">
        <authorList>
            <person name="Yamashiro T."/>
            <person name="Shiraishi A."/>
            <person name="Satake H."/>
            <person name="Nakayama K."/>
        </authorList>
    </citation>
    <scope>NUCLEOTIDE SEQUENCE</scope>
</reference>
<keyword evidence="4" id="KW-1185">Reference proteome</keyword>
<gene>
    <name evidence="3" type="ORF">Tco_0682905</name>
</gene>
<feature type="domain" description="Reverse transcriptase Ty1/copia-type" evidence="2">
    <location>
        <begin position="7"/>
        <end position="84"/>
    </location>
</feature>
<name>A0ABQ4XSI3_9ASTR</name>
<feature type="region of interest" description="Disordered" evidence="1">
    <location>
        <begin position="82"/>
        <end position="115"/>
    </location>
</feature>
<dbReference type="Pfam" id="PF07727">
    <property type="entry name" value="RVT_2"/>
    <property type="match status" value="1"/>
</dbReference>
<dbReference type="PANTHER" id="PTHR11439">
    <property type="entry name" value="GAG-POL-RELATED RETROTRANSPOSON"/>
    <property type="match status" value="1"/>
</dbReference>
<dbReference type="PANTHER" id="PTHR11439:SF467">
    <property type="entry name" value="INTEGRASE CATALYTIC DOMAIN-CONTAINING PROTEIN"/>
    <property type="match status" value="1"/>
</dbReference>
<evidence type="ECO:0000259" key="2">
    <source>
        <dbReference type="Pfam" id="PF07727"/>
    </source>
</evidence>
<evidence type="ECO:0000256" key="1">
    <source>
        <dbReference type="SAM" id="MobiDB-lite"/>
    </source>
</evidence>
<accession>A0ABQ4XSI3</accession>
<comment type="caution">
    <text evidence="3">The sequence shown here is derived from an EMBL/GenBank/DDBJ whole genome shotgun (WGS) entry which is preliminary data.</text>
</comment>
<evidence type="ECO:0000313" key="4">
    <source>
        <dbReference type="Proteomes" id="UP001151760"/>
    </source>
</evidence>
<reference evidence="3" key="1">
    <citation type="journal article" date="2022" name="Int. J. Mol. Sci.">
        <title>Draft Genome of Tanacetum Coccineum: Genomic Comparison of Closely Related Tanacetum-Family Plants.</title>
        <authorList>
            <person name="Yamashiro T."/>
            <person name="Shiraishi A."/>
            <person name="Nakayama K."/>
            <person name="Satake H."/>
        </authorList>
    </citation>
    <scope>NUCLEOTIDE SEQUENCE</scope>
</reference>
<proteinExistence type="predicted"/>
<dbReference type="EMBL" id="BQNB010009782">
    <property type="protein sequence ID" value="GJS68340.1"/>
    <property type="molecule type" value="Genomic_DNA"/>
</dbReference>
<sequence>MDGNIHTYKARLIAKGFTKTYEVDYEETFSPVVDIKAIRILIAIVVYYDYEIWQMDVKIAFLNGRLNKDVYMVQPEGFVNPKHPRRMDTSKRGTIPMQPNVDLRKSQGPSTSTEVKRMNGIPYASANPGESHWTAVKNILKYLRNTKDMFLVYGGDSKTELGVTFYTDASWETDRDDLRSQTGFVFVMNGGSVDWKSSKQSTTSMSSMEVEYIAAAEAAMEAI</sequence>
<dbReference type="CDD" id="cd09272">
    <property type="entry name" value="RNase_HI_RT_Ty1"/>
    <property type="match status" value="1"/>
</dbReference>
<evidence type="ECO:0000313" key="3">
    <source>
        <dbReference type="EMBL" id="GJS68340.1"/>
    </source>
</evidence>